<gene>
    <name evidence="1" type="ORF">UBAL3_80290013</name>
</gene>
<dbReference type="Gene3D" id="3.10.20.30">
    <property type="match status" value="1"/>
</dbReference>
<dbReference type="InterPro" id="IPR012675">
    <property type="entry name" value="Beta-grasp_dom_sf"/>
</dbReference>
<keyword evidence="2" id="KW-1185">Reference proteome</keyword>
<organism evidence="1 2">
    <name type="scientific">Leptospirillum ferrodiazotrophum</name>
    <dbReference type="NCBI Taxonomy" id="412449"/>
    <lineage>
        <taxon>Bacteria</taxon>
        <taxon>Pseudomonadati</taxon>
        <taxon>Nitrospirota</taxon>
        <taxon>Nitrospiria</taxon>
        <taxon>Nitrospirales</taxon>
        <taxon>Nitrospiraceae</taxon>
        <taxon>Leptospirillum</taxon>
    </lineage>
</organism>
<sequence length="66" mass="6973">MEIVVNGERRTVGEGLTLEGLVREMGFLEKPVVCEVNLSIVSRKDWAGAVLSPGDTVEVIGFVGGG</sequence>
<dbReference type="PANTHER" id="PTHR34472">
    <property type="entry name" value="SULFUR CARRIER PROTEIN THIS"/>
    <property type="match status" value="1"/>
</dbReference>
<evidence type="ECO:0000313" key="1">
    <source>
        <dbReference type="EMBL" id="EES53140.1"/>
    </source>
</evidence>
<protein>
    <submittedName>
        <fullName evidence="1">Thiamine biosynthesis protein (ThiS)</fullName>
    </submittedName>
</protein>
<name>C6HW35_9BACT</name>
<dbReference type="PANTHER" id="PTHR34472:SF1">
    <property type="entry name" value="SULFUR CARRIER PROTEIN THIS"/>
    <property type="match status" value="1"/>
</dbReference>
<dbReference type="NCBIfam" id="TIGR01683">
    <property type="entry name" value="thiS"/>
    <property type="match status" value="1"/>
</dbReference>
<evidence type="ECO:0000313" key="2">
    <source>
        <dbReference type="Proteomes" id="UP000009374"/>
    </source>
</evidence>
<dbReference type="InterPro" id="IPR003749">
    <property type="entry name" value="ThiS/MoaD-like"/>
</dbReference>
<dbReference type="Pfam" id="PF02597">
    <property type="entry name" value="ThiS"/>
    <property type="match status" value="1"/>
</dbReference>
<dbReference type="Proteomes" id="UP000009374">
    <property type="component" value="Unassembled WGS sequence"/>
</dbReference>
<proteinExistence type="predicted"/>
<dbReference type="InterPro" id="IPR016155">
    <property type="entry name" value="Mopterin_synth/thiamin_S_b"/>
</dbReference>
<reference evidence="1 2" key="1">
    <citation type="journal article" date="2009" name="Appl. Environ. Microbiol.">
        <title>Community genomic and proteomic analyses of chemoautotrophic iron-oxidizing "Leptospirillum rubarum" (Group II) and "Leptospirillum ferrodiazotrophum" (Group III) bacteria in acid mine drainage biofilms.</title>
        <authorList>
            <person name="Goltsman D.S."/>
            <person name="Denef V.J."/>
            <person name="Singer S.W."/>
            <person name="VerBerkmoes N.C."/>
            <person name="Lefsrud M."/>
            <person name="Mueller R.S."/>
            <person name="Dick G.J."/>
            <person name="Sun C.L."/>
            <person name="Wheeler K.E."/>
            <person name="Zemla A."/>
            <person name="Baker B.J."/>
            <person name="Hauser L."/>
            <person name="Land M."/>
            <person name="Shah M.B."/>
            <person name="Thelen M.P."/>
            <person name="Hettich R.L."/>
            <person name="Banfield J.F."/>
        </authorList>
    </citation>
    <scope>NUCLEOTIDE SEQUENCE [LARGE SCALE GENOMIC DNA]</scope>
</reference>
<dbReference type="AlphaFoldDB" id="C6HW35"/>
<accession>C6HW35</accession>
<dbReference type="CDD" id="cd00565">
    <property type="entry name" value="Ubl_ThiS"/>
    <property type="match status" value="1"/>
</dbReference>
<dbReference type="SUPFAM" id="SSF54285">
    <property type="entry name" value="MoaD/ThiS"/>
    <property type="match status" value="1"/>
</dbReference>
<dbReference type="InterPro" id="IPR010035">
    <property type="entry name" value="Thi_S"/>
</dbReference>
<dbReference type="EMBL" id="GG693868">
    <property type="protein sequence ID" value="EES53140.1"/>
    <property type="molecule type" value="Genomic_DNA"/>
</dbReference>